<dbReference type="SUPFAM" id="SSF51445">
    <property type="entry name" value="(Trans)glycosidases"/>
    <property type="match status" value="1"/>
</dbReference>
<protein>
    <submittedName>
        <fullName evidence="4">Thermostable beta-glucosidase B</fullName>
        <ecNumber evidence="4">3.2.1.21</ecNumber>
    </submittedName>
</protein>
<dbReference type="Gene3D" id="2.60.120.260">
    <property type="entry name" value="Galactose-binding domain-like"/>
    <property type="match status" value="1"/>
</dbReference>
<dbReference type="InterPro" id="IPR002772">
    <property type="entry name" value="Glyco_hydro_3_C"/>
</dbReference>
<dbReference type="STRING" id="1907666.DSM25559_5322"/>
<organism evidence="4 5">
    <name type="scientific">Agrobacterium rosae</name>
    <dbReference type="NCBI Taxonomy" id="1972867"/>
    <lineage>
        <taxon>Bacteria</taxon>
        <taxon>Pseudomonadati</taxon>
        <taxon>Pseudomonadota</taxon>
        <taxon>Alphaproteobacteria</taxon>
        <taxon>Hyphomicrobiales</taxon>
        <taxon>Rhizobiaceae</taxon>
        <taxon>Rhizobium/Agrobacterium group</taxon>
        <taxon>Agrobacterium</taxon>
    </lineage>
</organism>
<evidence type="ECO:0000256" key="1">
    <source>
        <dbReference type="ARBA" id="ARBA00005336"/>
    </source>
</evidence>
<dbReference type="Pfam" id="PF07691">
    <property type="entry name" value="PA14"/>
    <property type="match status" value="1"/>
</dbReference>
<dbReference type="Proteomes" id="UP000187891">
    <property type="component" value="Unassembled WGS sequence"/>
</dbReference>
<dbReference type="RefSeq" id="WP_077123189.1">
    <property type="nucleotide sequence ID" value="NZ_FMUE01000027.1"/>
</dbReference>
<reference evidence="5" key="1">
    <citation type="submission" date="2016-10" db="EMBL/GenBank/DDBJ databases">
        <authorList>
            <person name="Wibberg D."/>
        </authorList>
    </citation>
    <scope>NUCLEOTIDE SEQUENCE [LARGE SCALE GENOMIC DNA]</scope>
</reference>
<dbReference type="GO" id="GO:0008422">
    <property type="term" value="F:beta-glucosidase activity"/>
    <property type="evidence" value="ECO:0007669"/>
    <property type="project" value="UniProtKB-EC"/>
</dbReference>
<dbReference type="PANTHER" id="PTHR42715:SF10">
    <property type="entry name" value="BETA-GLUCOSIDASE"/>
    <property type="match status" value="1"/>
</dbReference>
<dbReference type="InterPro" id="IPR036962">
    <property type="entry name" value="Glyco_hydro_3_N_sf"/>
</dbReference>
<comment type="similarity">
    <text evidence="1">Belongs to the glycosyl hydrolase 3 family.</text>
</comment>
<dbReference type="AlphaFoldDB" id="A0A1R3U6H8"/>
<dbReference type="Gene3D" id="2.60.40.10">
    <property type="entry name" value="Immunoglobulins"/>
    <property type="match status" value="1"/>
</dbReference>
<dbReference type="InterPro" id="IPR050288">
    <property type="entry name" value="Cellulose_deg_GH3"/>
</dbReference>
<name>A0A1R3U6H8_9HYPH</name>
<dbReference type="Pfam" id="PF01915">
    <property type="entry name" value="Glyco_hydro_3_C"/>
    <property type="match status" value="1"/>
</dbReference>
<dbReference type="PANTHER" id="PTHR42715">
    <property type="entry name" value="BETA-GLUCOSIDASE"/>
    <property type="match status" value="1"/>
</dbReference>
<dbReference type="InterPro" id="IPR037524">
    <property type="entry name" value="PA14/GLEYA"/>
</dbReference>
<dbReference type="Pfam" id="PF00933">
    <property type="entry name" value="Glyco_hydro_3"/>
    <property type="match status" value="1"/>
</dbReference>
<dbReference type="Gene3D" id="3.40.50.1700">
    <property type="entry name" value="Glycoside hydrolase family 3 C-terminal domain"/>
    <property type="match status" value="1"/>
</dbReference>
<proteinExistence type="inferred from homology"/>
<dbReference type="EC" id="3.2.1.21" evidence="4"/>
<feature type="domain" description="PA14" evidence="3">
    <location>
        <begin position="438"/>
        <end position="620"/>
    </location>
</feature>
<dbReference type="PROSITE" id="PS51820">
    <property type="entry name" value="PA14"/>
    <property type="match status" value="1"/>
</dbReference>
<sequence length="889" mass="95211">MSISTNVPAESCHHMGRQQNAQSFDAPPAWATPQVEERIEGLLSRMSLEEKIGFITGDLNLDFGFYSGPFERLGIPALKMADGPAGLRISKGDVHSGRATALPAPIALAATWDPGLAHEYGAVIGTECRASDHNISLGPAVDIARVPIGGRTYESYGEDPVLTAKIGVAFVRGVQAQGVQACGKHFAMNNQEYDRDGISAVVDKRTMMELYMPPFEALIREGEVASMMAAFNRVNGQHSTENRYMLTDLLRGRFGFKGWVMSDYFATHSTVESANAGLDQEQPSGEQWGGKLVEAVRNGLVAESVVDDKVRNILRPLIGLGQIENPVGIAEFPIDAHHEMAQRVAEASMVLLANDGVLPLSGVRKLALIGADVDTVGAQGGGSALVQPTKGVSPFEGLVRALGSDVEVQVAHGVDPITTGALLTGPDAIPSGFFQTPTGGPGLHAEYWDNTSFEGEPFLTRDDRQIDLYLGFVNFPVFNASSPSYDKLPQELCGRMSVRYTGMITVPVTGTYRLVLTTLGGFRFSLEDKVVANSSPELGANTGPQRAPIGEHHGNSAVTWADAVEHQKVIELELIAGRPYALRLDYAANDPVQGFLIGARLRLGWQAPAGVLSPAIVEAAKLASEADVAVVIVRNYESEATDRNDMQLPNGQEDLIKAVIAANRRTIVVVMTGSPIDFAGWGDRAAALVQAWYPGQAQGDALGRLLTGAVQPQGRLPLTFPSHLNQTIVIDPEQYPGVGRETKYTDGLLVGYRRYDELNLNPAFPFGHGLDYTSYEYSDLNVAESHDGAVATVSCTVRNVGACAGVEVVQLYVGRLPTHVFTPAKQLAAFGKVHLAAGASSRIELQVSRRAVSYFDETIGDWSTPVGVVEVLVGSSSRNIRLAGTINVS</sequence>
<dbReference type="SUPFAM" id="SSF56988">
    <property type="entry name" value="Anthrax protective antigen"/>
    <property type="match status" value="1"/>
</dbReference>
<dbReference type="Pfam" id="PF14310">
    <property type="entry name" value="Fn3-like"/>
    <property type="match status" value="1"/>
</dbReference>
<evidence type="ECO:0000256" key="2">
    <source>
        <dbReference type="ARBA" id="ARBA00022801"/>
    </source>
</evidence>
<keyword evidence="4" id="KW-0326">Glycosidase</keyword>
<dbReference type="InterPro" id="IPR011658">
    <property type="entry name" value="PA14_dom"/>
</dbReference>
<dbReference type="PRINTS" id="PR00133">
    <property type="entry name" value="GLHYDRLASE3"/>
</dbReference>
<evidence type="ECO:0000313" key="4">
    <source>
        <dbReference type="EMBL" id="SCX36111.1"/>
    </source>
</evidence>
<dbReference type="SUPFAM" id="SSF52279">
    <property type="entry name" value="Beta-D-glucan exohydrolase, C-terminal domain"/>
    <property type="match status" value="1"/>
</dbReference>
<dbReference type="SMART" id="SM01217">
    <property type="entry name" value="Fn3_like"/>
    <property type="match status" value="1"/>
</dbReference>
<dbReference type="InterPro" id="IPR036881">
    <property type="entry name" value="Glyco_hydro_3_C_sf"/>
</dbReference>
<accession>A0A1R3U6H8</accession>
<dbReference type="InterPro" id="IPR001764">
    <property type="entry name" value="Glyco_hydro_3_N"/>
</dbReference>
<evidence type="ECO:0000313" key="5">
    <source>
        <dbReference type="Proteomes" id="UP000187891"/>
    </source>
</evidence>
<dbReference type="InterPro" id="IPR017853">
    <property type="entry name" value="GH"/>
</dbReference>
<dbReference type="SMART" id="SM00758">
    <property type="entry name" value="PA14"/>
    <property type="match status" value="1"/>
</dbReference>
<dbReference type="Gene3D" id="3.20.20.300">
    <property type="entry name" value="Glycoside hydrolase, family 3, N-terminal domain"/>
    <property type="match status" value="1"/>
</dbReference>
<gene>
    <name evidence="4" type="primary">bglB_2</name>
    <name evidence="4" type="ORF">DSM25559_5322</name>
</gene>
<evidence type="ECO:0000259" key="3">
    <source>
        <dbReference type="PROSITE" id="PS51820"/>
    </source>
</evidence>
<dbReference type="InterPro" id="IPR026891">
    <property type="entry name" value="Fn3-like"/>
</dbReference>
<dbReference type="GO" id="GO:0009251">
    <property type="term" value="P:glucan catabolic process"/>
    <property type="evidence" value="ECO:0007669"/>
    <property type="project" value="TreeGrafter"/>
</dbReference>
<dbReference type="InterPro" id="IPR013783">
    <property type="entry name" value="Ig-like_fold"/>
</dbReference>
<keyword evidence="2 4" id="KW-0378">Hydrolase</keyword>
<dbReference type="EMBL" id="FMUE01000027">
    <property type="protein sequence ID" value="SCX36111.1"/>
    <property type="molecule type" value="Genomic_DNA"/>
</dbReference>